<reference evidence="2 3" key="1">
    <citation type="submission" date="2024-09" db="EMBL/GenBank/DDBJ databases">
        <title>Rethinking Asexuality: The Enigmatic Case of Functional Sexual Genes in Lepraria (Stereocaulaceae).</title>
        <authorList>
            <person name="Doellman M."/>
            <person name="Sun Y."/>
            <person name="Barcenas-Pena A."/>
            <person name="Lumbsch H.T."/>
            <person name="Grewe F."/>
        </authorList>
    </citation>
    <scope>NUCLEOTIDE SEQUENCE [LARGE SCALE GENOMIC DNA]</scope>
    <source>
        <strain evidence="2 3">Mercado 3170</strain>
    </source>
</reference>
<evidence type="ECO:0000313" key="3">
    <source>
        <dbReference type="Proteomes" id="UP001590950"/>
    </source>
</evidence>
<accession>A0ABR4A0B8</accession>
<gene>
    <name evidence="2" type="ORF">N7G274_008122</name>
</gene>
<proteinExistence type="predicted"/>
<dbReference type="EMBL" id="JBEFKJ010000027">
    <property type="protein sequence ID" value="KAL2039073.1"/>
    <property type="molecule type" value="Genomic_DNA"/>
</dbReference>
<protein>
    <submittedName>
        <fullName evidence="2">Uncharacterized protein</fullName>
    </submittedName>
</protein>
<feature type="region of interest" description="Disordered" evidence="1">
    <location>
        <begin position="1"/>
        <end position="36"/>
    </location>
</feature>
<dbReference type="Proteomes" id="UP001590950">
    <property type="component" value="Unassembled WGS sequence"/>
</dbReference>
<keyword evidence="3" id="KW-1185">Reference proteome</keyword>
<comment type="caution">
    <text evidence="2">The sequence shown here is derived from an EMBL/GenBank/DDBJ whole genome shotgun (WGS) entry which is preliminary data.</text>
</comment>
<organism evidence="2 3">
    <name type="scientific">Stereocaulon virgatum</name>
    <dbReference type="NCBI Taxonomy" id="373712"/>
    <lineage>
        <taxon>Eukaryota</taxon>
        <taxon>Fungi</taxon>
        <taxon>Dikarya</taxon>
        <taxon>Ascomycota</taxon>
        <taxon>Pezizomycotina</taxon>
        <taxon>Lecanoromycetes</taxon>
        <taxon>OSLEUM clade</taxon>
        <taxon>Lecanoromycetidae</taxon>
        <taxon>Lecanorales</taxon>
        <taxon>Lecanorineae</taxon>
        <taxon>Stereocaulaceae</taxon>
        <taxon>Stereocaulon</taxon>
    </lineage>
</organism>
<evidence type="ECO:0000256" key="1">
    <source>
        <dbReference type="SAM" id="MobiDB-lite"/>
    </source>
</evidence>
<sequence>MNPQEHLGSEQPRPDSATVPDLTNDGTVNTRCDKRDQPITGLHSEWLQAMYGERRNTPGAGTPRIDYGPVTSITGLCSHAPTDEERAWMSRLTERVKMRTAQKRARDVEKLLRKSCLTKEKEMREIFWSKGSTELQYKKSMKARRAARVFGISVKAYFYAY</sequence>
<evidence type="ECO:0000313" key="2">
    <source>
        <dbReference type="EMBL" id="KAL2039073.1"/>
    </source>
</evidence>
<name>A0ABR4A0B8_9LECA</name>